<feature type="transmembrane region" description="Helical" evidence="19">
    <location>
        <begin position="56"/>
        <end position="76"/>
    </location>
</feature>
<organism evidence="20 21">
    <name type="scientific">Saliterribacillus persicus</name>
    <dbReference type="NCBI Taxonomy" id="930114"/>
    <lineage>
        <taxon>Bacteria</taxon>
        <taxon>Bacillati</taxon>
        <taxon>Bacillota</taxon>
        <taxon>Bacilli</taxon>
        <taxon>Bacillales</taxon>
        <taxon>Bacillaceae</taxon>
        <taxon>Saliterribacillus</taxon>
    </lineage>
</organism>
<evidence type="ECO:0000256" key="19">
    <source>
        <dbReference type="SAM" id="Phobius"/>
    </source>
</evidence>
<keyword evidence="18" id="KW-0460">Magnesium</keyword>
<evidence type="ECO:0000256" key="13">
    <source>
        <dbReference type="ARBA" id="ARBA00023209"/>
    </source>
</evidence>
<evidence type="ECO:0000256" key="2">
    <source>
        <dbReference type="ARBA" id="ARBA00005967"/>
    </source>
</evidence>
<feature type="active site" description="Proton acceptor" evidence="15">
    <location>
        <position position="70"/>
    </location>
</feature>
<proteinExistence type="inferred from homology"/>
<protein>
    <submittedName>
        <fullName evidence="20">Undecaprenol kinase</fullName>
    </submittedName>
</protein>
<gene>
    <name evidence="20" type="ORF">DFR57_11164</name>
</gene>
<dbReference type="PANTHER" id="PTHR34299">
    <property type="entry name" value="DIACYLGLYCEROL KINASE"/>
    <property type="match status" value="1"/>
</dbReference>
<comment type="similarity">
    <text evidence="2">Belongs to the bacterial diacylglycerol kinase family.</text>
</comment>
<feature type="binding site" evidence="18">
    <location>
        <position position="77"/>
    </location>
    <ligand>
        <name>a divalent metal cation</name>
        <dbReference type="ChEBI" id="CHEBI:60240"/>
    </ligand>
</feature>
<evidence type="ECO:0000256" key="7">
    <source>
        <dbReference type="ARBA" id="ARBA00022741"/>
    </source>
</evidence>
<dbReference type="RefSeq" id="WP_114353627.1">
    <property type="nucleotide sequence ID" value="NZ_QPJJ01000011.1"/>
</dbReference>
<dbReference type="Proteomes" id="UP000252585">
    <property type="component" value="Unassembled WGS sequence"/>
</dbReference>
<dbReference type="InterPro" id="IPR000829">
    <property type="entry name" value="DAGK"/>
</dbReference>
<dbReference type="GO" id="GO:0005886">
    <property type="term" value="C:plasma membrane"/>
    <property type="evidence" value="ECO:0007669"/>
    <property type="project" value="UniProtKB-SubCell"/>
</dbReference>
<dbReference type="GO" id="GO:0005524">
    <property type="term" value="F:ATP binding"/>
    <property type="evidence" value="ECO:0007669"/>
    <property type="project" value="UniProtKB-KW"/>
</dbReference>
<feature type="binding site" evidence="17">
    <location>
        <position position="17"/>
    </location>
    <ligand>
        <name>ATP</name>
        <dbReference type="ChEBI" id="CHEBI:30616"/>
    </ligand>
</feature>
<keyword evidence="9 17" id="KW-0067">ATP-binding</keyword>
<keyword evidence="6 19" id="KW-0812">Transmembrane</keyword>
<dbReference type="GO" id="GO:0046872">
    <property type="term" value="F:metal ion binding"/>
    <property type="evidence" value="ECO:0007669"/>
    <property type="project" value="UniProtKB-KW"/>
</dbReference>
<dbReference type="Pfam" id="PF01219">
    <property type="entry name" value="DAGK_prokar"/>
    <property type="match status" value="1"/>
</dbReference>
<evidence type="ECO:0000256" key="10">
    <source>
        <dbReference type="ARBA" id="ARBA00022989"/>
    </source>
</evidence>
<evidence type="ECO:0000313" key="20">
    <source>
        <dbReference type="EMBL" id="RCW65336.1"/>
    </source>
</evidence>
<dbReference type="InterPro" id="IPR033717">
    <property type="entry name" value="UDPK"/>
</dbReference>
<reference evidence="20 21" key="1">
    <citation type="submission" date="2018-07" db="EMBL/GenBank/DDBJ databases">
        <title>Genomic Encyclopedia of Type Strains, Phase IV (KMG-IV): sequencing the most valuable type-strain genomes for metagenomic binning, comparative biology and taxonomic classification.</title>
        <authorList>
            <person name="Goeker M."/>
        </authorList>
    </citation>
    <scope>NUCLEOTIDE SEQUENCE [LARGE SCALE GENOMIC DNA]</scope>
    <source>
        <strain evidence="20 21">DSM 27696</strain>
    </source>
</reference>
<feature type="binding site" evidence="17">
    <location>
        <position position="77"/>
    </location>
    <ligand>
        <name>ATP</name>
        <dbReference type="ChEBI" id="CHEBI:30616"/>
    </ligand>
</feature>
<evidence type="ECO:0000256" key="6">
    <source>
        <dbReference type="ARBA" id="ARBA00022692"/>
    </source>
</evidence>
<keyword evidence="4" id="KW-0444">Lipid biosynthesis</keyword>
<dbReference type="GO" id="GO:0008654">
    <property type="term" value="P:phospholipid biosynthetic process"/>
    <property type="evidence" value="ECO:0007669"/>
    <property type="project" value="UniProtKB-KW"/>
</dbReference>
<comment type="subcellular location">
    <subcellularLocation>
        <location evidence="1">Cell membrane</location>
        <topology evidence="1">Multi-pass membrane protein</topology>
    </subcellularLocation>
</comment>
<keyword evidence="3" id="KW-1003">Cell membrane</keyword>
<sequence length="127" mass="14001">MRSGYPGNKKDRVGFYYAWNGIILALKTEKNVRIHFIITLAVLLLGVFLSLSQMEWIVLTLTISAVISLELVNTAIERALDVISTEYNESIGLTKDLAAASVFISAIAAFIIGCIIFLPKISSVFFN</sequence>
<evidence type="ECO:0000256" key="4">
    <source>
        <dbReference type="ARBA" id="ARBA00022516"/>
    </source>
</evidence>
<keyword evidence="21" id="KW-1185">Reference proteome</keyword>
<feature type="transmembrane region" description="Helical" evidence="19">
    <location>
        <begin position="97"/>
        <end position="118"/>
    </location>
</feature>
<evidence type="ECO:0000256" key="17">
    <source>
        <dbReference type="PIRSR" id="PIRSR600829-3"/>
    </source>
</evidence>
<evidence type="ECO:0000256" key="3">
    <source>
        <dbReference type="ARBA" id="ARBA00022475"/>
    </source>
</evidence>
<keyword evidence="18" id="KW-0479">Metal-binding</keyword>
<dbReference type="GO" id="GO:0016301">
    <property type="term" value="F:kinase activity"/>
    <property type="evidence" value="ECO:0007669"/>
    <property type="project" value="UniProtKB-KW"/>
</dbReference>
<dbReference type="Gene3D" id="1.10.287.3610">
    <property type="match status" value="1"/>
</dbReference>
<name>A0A368XDN8_9BACI</name>
<evidence type="ECO:0000256" key="18">
    <source>
        <dbReference type="PIRSR" id="PIRSR600829-4"/>
    </source>
</evidence>
<evidence type="ECO:0000256" key="14">
    <source>
        <dbReference type="ARBA" id="ARBA00023264"/>
    </source>
</evidence>
<keyword evidence="7 17" id="KW-0547">Nucleotide-binding</keyword>
<dbReference type="InterPro" id="IPR036945">
    <property type="entry name" value="DAGK_sf"/>
</dbReference>
<feature type="binding site" evidence="18">
    <location>
        <position position="29"/>
    </location>
    <ligand>
        <name>a divalent metal cation</name>
        <dbReference type="ChEBI" id="CHEBI:60240"/>
    </ligand>
</feature>
<dbReference type="PANTHER" id="PTHR34299:SF1">
    <property type="entry name" value="DIACYLGLYCEROL KINASE"/>
    <property type="match status" value="1"/>
</dbReference>
<dbReference type="EMBL" id="QPJJ01000011">
    <property type="protein sequence ID" value="RCW65336.1"/>
    <property type="molecule type" value="Genomic_DNA"/>
</dbReference>
<feature type="binding site" evidence="17">
    <location>
        <position position="29"/>
    </location>
    <ligand>
        <name>ATP</name>
        <dbReference type="ChEBI" id="CHEBI:30616"/>
    </ligand>
</feature>
<keyword evidence="13" id="KW-0594">Phospholipid biosynthesis</keyword>
<keyword evidence="5" id="KW-0808">Transferase</keyword>
<evidence type="ECO:0000256" key="15">
    <source>
        <dbReference type="PIRSR" id="PIRSR600829-1"/>
    </source>
</evidence>
<keyword evidence="10 19" id="KW-1133">Transmembrane helix</keyword>
<dbReference type="CDD" id="cd14265">
    <property type="entry name" value="UDPK_IM_like"/>
    <property type="match status" value="1"/>
</dbReference>
<evidence type="ECO:0000256" key="11">
    <source>
        <dbReference type="ARBA" id="ARBA00023098"/>
    </source>
</evidence>
<feature type="binding site" evidence="17">
    <location>
        <begin position="95"/>
        <end position="96"/>
    </location>
    <ligand>
        <name>ATP</name>
        <dbReference type="ChEBI" id="CHEBI:30616"/>
    </ligand>
</feature>
<keyword evidence="8 20" id="KW-0418">Kinase</keyword>
<keyword evidence="14" id="KW-1208">Phospholipid metabolism</keyword>
<feature type="binding site" evidence="16">
    <location>
        <position position="70"/>
    </location>
    <ligand>
        <name>substrate</name>
    </ligand>
</feature>
<evidence type="ECO:0000313" key="21">
    <source>
        <dbReference type="Proteomes" id="UP000252585"/>
    </source>
</evidence>
<dbReference type="OrthoDB" id="9789934at2"/>
<evidence type="ECO:0000256" key="9">
    <source>
        <dbReference type="ARBA" id="ARBA00022840"/>
    </source>
</evidence>
<comment type="caution">
    <text evidence="20">The sequence shown here is derived from an EMBL/GenBank/DDBJ whole genome shotgun (WGS) entry which is preliminary data.</text>
</comment>
<keyword evidence="12 19" id="KW-0472">Membrane</keyword>
<comment type="cofactor">
    <cofactor evidence="18">
        <name>Mg(2+)</name>
        <dbReference type="ChEBI" id="CHEBI:18420"/>
    </cofactor>
    <text evidence="18">Mn(2+), Zn(2+), Cd(2+) and Co(2+) support activity to lesser extents.</text>
</comment>
<evidence type="ECO:0000256" key="12">
    <source>
        <dbReference type="ARBA" id="ARBA00023136"/>
    </source>
</evidence>
<feature type="transmembrane region" description="Helical" evidence="19">
    <location>
        <begin position="32"/>
        <end position="50"/>
    </location>
</feature>
<evidence type="ECO:0000256" key="1">
    <source>
        <dbReference type="ARBA" id="ARBA00004651"/>
    </source>
</evidence>
<keyword evidence="11" id="KW-0443">Lipid metabolism</keyword>
<evidence type="ECO:0000256" key="16">
    <source>
        <dbReference type="PIRSR" id="PIRSR600829-2"/>
    </source>
</evidence>
<evidence type="ECO:0000256" key="8">
    <source>
        <dbReference type="ARBA" id="ARBA00022777"/>
    </source>
</evidence>
<dbReference type="AlphaFoldDB" id="A0A368XDN8"/>
<evidence type="ECO:0000256" key="5">
    <source>
        <dbReference type="ARBA" id="ARBA00022679"/>
    </source>
</evidence>
<accession>A0A368XDN8</accession>